<dbReference type="EMBL" id="AP019866">
    <property type="protein sequence ID" value="BBM99007.1"/>
    <property type="molecule type" value="Genomic_DNA"/>
</dbReference>
<feature type="transmembrane region" description="Helical" evidence="2">
    <location>
        <begin position="189"/>
        <end position="210"/>
    </location>
</feature>
<evidence type="ECO:0000256" key="2">
    <source>
        <dbReference type="SAM" id="Phobius"/>
    </source>
</evidence>
<keyword evidence="2" id="KW-0472">Membrane</keyword>
<gene>
    <name evidence="3" type="ORF">Mp_1g17940</name>
</gene>
<feature type="transmembrane region" description="Helical" evidence="2">
    <location>
        <begin position="80"/>
        <end position="101"/>
    </location>
</feature>
<organism evidence="3 4">
    <name type="scientific">Marchantia polymorpha subsp. ruderalis</name>
    <dbReference type="NCBI Taxonomy" id="1480154"/>
    <lineage>
        <taxon>Eukaryota</taxon>
        <taxon>Viridiplantae</taxon>
        <taxon>Streptophyta</taxon>
        <taxon>Embryophyta</taxon>
        <taxon>Marchantiophyta</taxon>
        <taxon>Marchantiopsida</taxon>
        <taxon>Marchantiidae</taxon>
        <taxon>Marchantiales</taxon>
        <taxon>Marchantiaceae</taxon>
        <taxon>Marchantia</taxon>
    </lineage>
</organism>
<evidence type="ECO:0000313" key="4">
    <source>
        <dbReference type="Proteomes" id="UP001162541"/>
    </source>
</evidence>
<feature type="transmembrane region" description="Helical" evidence="2">
    <location>
        <begin position="51"/>
        <end position="74"/>
    </location>
</feature>
<sequence length="265" mass="30127">MTVMDMMDSITEAARHRAEDWRDSGQALLRRFQAWRDSASEKLHPCLRYPLLALIDAIYWCSVGIGLLALLLLGLVLLCAFFFIVMAPFLVVGSWLSAYLLPPVDRAFRPSLYMRHVIFALASALLFGIVYKLNELVKSQNPDQNLADLLSNFTDGLALLPWMLVTYALWIAISACCVVLTYDITLAGAWGFVAVSFCLYYFFFFCYLLIRHIPWYVLLPLVVLLPLFFISLLRRVKSDPRSDDGEQPYDPPESMYGEVQSCALP</sequence>
<name>A0AAF6ARD7_MARPO</name>
<feature type="region of interest" description="Disordered" evidence="1">
    <location>
        <begin position="238"/>
        <end position="265"/>
    </location>
</feature>
<feature type="transmembrane region" description="Helical" evidence="2">
    <location>
        <begin position="113"/>
        <end position="131"/>
    </location>
</feature>
<dbReference type="AlphaFoldDB" id="A0AAF6ARD7"/>
<reference evidence="4" key="1">
    <citation type="journal article" date="2020" name="Curr. Biol.">
        <title>Chromatin organization in early land plants reveals an ancestral association between H3K27me3, transposons, and constitutive heterochromatin.</title>
        <authorList>
            <person name="Montgomery S.A."/>
            <person name="Tanizawa Y."/>
            <person name="Galik B."/>
            <person name="Wang N."/>
            <person name="Ito T."/>
            <person name="Mochizuki T."/>
            <person name="Akimcheva S."/>
            <person name="Bowman J.L."/>
            <person name="Cognat V."/>
            <person name="Marechal-Drouard L."/>
            <person name="Ekker H."/>
            <person name="Hong S.F."/>
            <person name="Kohchi T."/>
            <person name="Lin S.S."/>
            <person name="Liu L.D."/>
            <person name="Nakamura Y."/>
            <person name="Valeeva L.R."/>
            <person name="Shakirov E.V."/>
            <person name="Shippen D.E."/>
            <person name="Wei W.L."/>
            <person name="Yagura M."/>
            <person name="Yamaoka S."/>
            <person name="Yamato K.T."/>
            <person name="Liu C."/>
            <person name="Berger F."/>
        </authorList>
    </citation>
    <scope>NUCLEOTIDE SEQUENCE [LARGE SCALE GENOMIC DNA]</scope>
    <source>
        <strain evidence="4">Tak-1</strain>
    </source>
</reference>
<evidence type="ECO:0000313" key="3">
    <source>
        <dbReference type="EMBL" id="BBM99007.1"/>
    </source>
</evidence>
<evidence type="ECO:0000256" key="1">
    <source>
        <dbReference type="SAM" id="MobiDB-lite"/>
    </source>
</evidence>
<feature type="transmembrane region" description="Helical" evidence="2">
    <location>
        <begin position="216"/>
        <end position="233"/>
    </location>
</feature>
<feature type="transmembrane region" description="Helical" evidence="2">
    <location>
        <begin position="159"/>
        <end position="182"/>
    </location>
</feature>
<keyword evidence="2" id="KW-0812">Transmembrane</keyword>
<dbReference type="Proteomes" id="UP001162541">
    <property type="component" value="Chromosome 1"/>
</dbReference>
<proteinExistence type="predicted"/>
<protein>
    <submittedName>
        <fullName evidence="3">Uncharacterized protein</fullName>
    </submittedName>
</protein>
<accession>A0AAF6ARD7</accession>
<keyword evidence="2" id="KW-1133">Transmembrane helix</keyword>